<feature type="compositionally biased region" description="Basic and acidic residues" evidence="1">
    <location>
        <begin position="1"/>
        <end position="10"/>
    </location>
</feature>
<feature type="compositionally biased region" description="Basic and acidic residues" evidence="1">
    <location>
        <begin position="55"/>
        <end position="70"/>
    </location>
</feature>
<keyword evidence="3" id="KW-1185">Reference proteome</keyword>
<sequence length="78" mass="8744">MQSGKVEKSVSKGPKSKKGRKKPETSTPQTRRTKGKKELKVNQEIIPSDSDGTDADWREFLRTHNPHESHPNASSSDE</sequence>
<reference evidence="2 3" key="1">
    <citation type="journal article" date="2018" name="Front. Plant Sci.">
        <title>Red Clover (Trifolium pratense) and Zigzag Clover (T. medium) - A Picture of Genomic Similarities and Differences.</title>
        <authorList>
            <person name="Dluhosova J."/>
            <person name="Istvanek J."/>
            <person name="Nedelnik J."/>
            <person name="Repkova J."/>
        </authorList>
    </citation>
    <scope>NUCLEOTIDE SEQUENCE [LARGE SCALE GENOMIC DNA]</scope>
    <source>
        <strain evidence="3">cv. 10/8</strain>
        <tissue evidence="2">Leaf</tissue>
    </source>
</reference>
<evidence type="ECO:0000313" key="2">
    <source>
        <dbReference type="EMBL" id="MCI57928.1"/>
    </source>
</evidence>
<proteinExistence type="predicted"/>
<feature type="region of interest" description="Disordered" evidence="1">
    <location>
        <begin position="1"/>
        <end position="78"/>
    </location>
</feature>
<name>A0A392TA60_9FABA</name>
<dbReference type="AlphaFoldDB" id="A0A392TA60"/>
<feature type="non-terminal residue" evidence="2">
    <location>
        <position position="78"/>
    </location>
</feature>
<evidence type="ECO:0000313" key="3">
    <source>
        <dbReference type="Proteomes" id="UP000265520"/>
    </source>
</evidence>
<dbReference type="EMBL" id="LXQA010537565">
    <property type="protein sequence ID" value="MCI57928.1"/>
    <property type="molecule type" value="Genomic_DNA"/>
</dbReference>
<accession>A0A392TA60</accession>
<organism evidence="2 3">
    <name type="scientific">Trifolium medium</name>
    <dbReference type="NCBI Taxonomy" id="97028"/>
    <lineage>
        <taxon>Eukaryota</taxon>
        <taxon>Viridiplantae</taxon>
        <taxon>Streptophyta</taxon>
        <taxon>Embryophyta</taxon>
        <taxon>Tracheophyta</taxon>
        <taxon>Spermatophyta</taxon>
        <taxon>Magnoliopsida</taxon>
        <taxon>eudicotyledons</taxon>
        <taxon>Gunneridae</taxon>
        <taxon>Pentapetalae</taxon>
        <taxon>rosids</taxon>
        <taxon>fabids</taxon>
        <taxon>Fabales</taxon>
        <taxon>Fabaceae</taxon>
        <taxon>Papilionoideae</taxon>
        <taxon>50 kb inversion clade</taxon>
        <taxon>NPAAA clade</taxon>
        <taxon>Hologalegina</taxon>
        <taxon>IRL clade</taxon>
        <taxon>Trifolieae</taxon>
        <taxon>Trifolium</taxon>
    </lineage>
</organism>
<comment type="caution">
    <text evidence="2">The sequence shown here is derived from an EMBL/GenBank/DDBJ whole genome shotgun (WGS) entry which is preliminary data.</text>
</comment>
<evidence type="ECO:0000256" key="1">
    <source>
        <dbReference type="SAM" id="MobiDB-lite"/>
    </source>
</evidence>
<dbReference type="Proteomes" id="UP000265520">
    <property type="component" value="Unassembled WGS sequence"/>
</dbReference>
<protein>
    <submittedName>
        <fullName evidence="2">Uncharacterized protein</fullName>
    </submittedName>
</protein>